<feature type="chain" id="PRO_5004926982" evidence="2">
    <location>
        <begin position="18"/>
        <end position="107"/>
    </location>
</feature>
<sequence>MKLSAVTLLALSSGAVSAPVAEPGREISYHEYKPKPYDPGCGIEKPKPHKPWENYPSQPEKPHYPPPKPHKPEPWHPKPEPHYPPKPHKPKPPLSSSQASQTRALAS</sequence>
<accession>W9JJI4</accession>
<dbReference type="HOGENOM" id="CLU_2210193_0_0_1"/>
<feature type="signal peptide" evidence="2">
    <location>
        <begin position="1"/>
        <end position="17"/>
    </location>
</feature>
<reference evidence="3" key="1">
    <citation type="submission" date="2011-06" db="EMBL/GenBank/DDBJ databases">
        <title>The Genome Sequence of Fusarium oxysporum Fo47.</title>
        <authorList>
            <consortium name="The Broad Institute Genome Sequencing Platform"/>
            <person name="Ma L.-J."/>
            <person name="Gale L.R."/>
            <person name="Schwartz D.C."/>
            <person name="Zhou S."/>
            <person name="Corby-Kistler H."/>
            <person name="Young S.K."/>
            <person name="Zeng Q."/>
            <person name="Gargeya S."/>
            <person name="Fitzgerald M."/>
            <person name="Haas B."/>
            <person name="Abouelleil A."/>
            <person name="Alvarado L."/>
            <person name="Arachchi H.M."/>
            <person name="Berlin A."/>
            <person name="Brown A."/>
            <person name="Chapman S.B."/>
            <person name="Chen Z."/>
            <person name="Dunbar C."/>
            <person name="Freedman E."/>
            <person name="Gearin G."/>
            <person name="Gellesch M."/>
            <person name="Goldberg J."/>
            <person name="Griggs A."/>
            <person name="Gujja S."/>
            <person name="Heiman D."/>
            <person name="Howarth C."/>
            <person name="Larson L."/>
            <person name="Lui A."/>
            <person name="MacDonald P.J.P."/>
            <person name="Mehta T."/>
            <person name="Montmayeur A."/>
            <person name="Murphy C."/>
            <person name="Neiman D."/>
            <person name="Pearson M."/>
            <person name="Priest M."/>
            <person name="Roberts A."/>
            <person name="Saif S."/>
            <person name="Shea T."/>
            <person name="Shenoy N."/>
            <person name="Sisk P."/>
            <person name="Stolte C."/>
            <person name="Sykes S."/>
            <person name="Wortman J."/>
            <person name="Nusbaum C."/>
            <person name="Birren B."/>
        </authorList>
    </citation>
    <scope>NUCLEOTIDE SEQUENCE [LARGE SCALE GENOMIC DNA]</scope>
    <source>
        <strain evidence="3">Fo47</strain>
    </source>
</reference>
<feature type="compositionally biased region" description="Basic and acidic residues" evidence="1">
    <location>
        <begin position="23"/>
        <end position="36"/>
    </location>
</feature>
<name>W9JJI4_FUSOX</name>
<protein>
    <submittedName>
        <fullName evidence="3">Uncharacterized protein</fullName>
    </submittedName>
</protein>
<dbReference type="VEuPathDB" id="FungiDB:FOZG_16477"/>
<evidence type="ECO:0000256" key="1">
    <source>
        <dbReference type="SAM" id="MobiDB-lite"/>
    </source>
</evidence>
<feature type="compositionally biased region" description="Basic and acidic residues" evidence="1">
    <location>
        <begin position="70"/>
        <end position="83"/>
    </location>
</feature>
<feature type="region of interest" description="Disordered" evidence="1">
    <location>
        <begin position="11"/>
        <end position="107"/>
    </location>
</feature>
<evidence type="ECO:0000313" key="3">
    <source>
        <dbReference type="EMBL" id="EWZ29583.1"/>
    </source>
</evidence>
<reference evidence="3" key="2">
    <citation type="submission" date="2012-06" db="EMBL/GenBank/DDBJ databases">
        <title>Annotation of the Genome Sequence of Fusarium oxysporum Fo47.</title>
        <authorList>
            <consortium name="The Broad Institute Genomics Platform"/>
            <person name="Ma L.-J."/>
            <person name="Corby-Kistler H."/>
            <person name="Broz K."/>
            <person name="Gale L.R."/>
            <person name="Jonkers W."/>
            <person name="O'Donnell K."/>
            <person name="Ploetz R."/>
            <person name="Steinberg C."/>
            <person name="Schwartz D.C."/>
            <person name="VanEtten H."/>
            <person name="Zhou S."/>
            <person name="Young S.K."/>
            <person name="Zeng Q."/>
            <person name="Gargeya S."/>
            <person name="Fitzgerald M."/>
            <person name="Abouelleil A."/>
            <person name="Alvarado L."/>
            <person name="Chapman S.B."/>
            <person name="Gainer-Dewar J."/>
            <person name="Goldberg J."/>
            <person name="Griggs A."/>
            <person name="Gujja S."/>
            <person name="Hansen M."/>
            <person name="Howarth C."/>
            <person name="Imamovic A."/>
            <person name="Ireland A."/>
            <person name="Larimer J."/>
            <person name="McCowan C."/>
            <person name="Murphy C."/>
            <person name="Pearson M."/>
            <person name="Poon T.W."/>
            <person name="Priest M."/>
            <person name="Roberts A."/>
            <person name="Saif S."/>
            <person name="Shea T."/>
            <person name="Sykes S."/>
            <person name="Wortman J."/>
            <person name="Nusbaum C."/>
            <person name="Birren B."/>
        </authorList>
    </citation>
    <scope>NUCLEOTIDE SEQUENCE</scope>
    <source>
        <strain evidence="3">Fo47</strain>
    </source>
</reference>
<dbReference type="Proteomes" id="UP000030766">
    <property type="component" value="Unassembled WGS sequence"/>
</dbReference>
<dbReference type="EMBL" id="JH717911">
    <property type="protein sequence ID" value="EWZ29583.1"/>
    <property type="molecule type" value="Genomic_DNA"/>
</dbReference>
<proteinExistence type="predicted"/>
<dbReference type="AlphaFoldDB" id="W9JJI4"/>
<keyword evidence="2" id="KW-0732">Signal</keyword>
<feature type="compositionally biased region" description="Polar residues" evidence="1">
    <location>
        <begin position="94"/>
        <end position="107"/>
    </location>
</feature>
<organism evidence="3">
    <name type="scientific">Fusarium oxysporum Fo47</name>
    <dbReference type="NCBI Taxonomy" id="660027"/>
    <lineage>
        <taxon>Eukaryota</taxon>
        <taxon>Fungi</taxon>
        <taxon>Dikarya</taxon>
        <taxon>Ascomycota</taxon>
        <taxon>Pezizomycotina</taxon>
        <taxon>Sordariomycetes</taxon>
        <taxon>Hypocreomycetidae</taxon>
        <taxon>Hypocreales</taxon>
        <taxon>Nectriaceae</taxon>
        <taxon>Fusarium</taxon>
        <taxon>Fusarium oxysporum species complex</taxon>
    </lineage>
</organism>
<evidence type="ECO:0000256" key="2">
    <source>
        <dbReference type="SAM" id="SignalP"/>
    </source>
</evidence>
<gene>
    <name evidence="3" type="ORF">FOZG_16477</name>
</gene>